<dbReference type="AlphaFoldDB" id="A0A4R3R1Q7"/>
<gene>
    <name evidence="7" type="ORF">EV130_10267</name>
</gene>
<keyword evidence="2" id="KW-0547">Nucleotide-binding</keyword>
<reference evidence="7 8" key="1">
    <citation type="submission" date="2019-03" db="EMBL/GenBank/DDBJ databases">
        <title>Genomic Encyclopedia of Type Strains, Phase IV (KMG-V): Genome sequencing to study the core and pangenomes of soil and plant-associated prokaryotes.</title>
        <authorList>
            <person name="Whitman W."/>
        </authorList>
    </citation>
    <scope>NUCLEOTIDE SEQUENCE [LARGE SCALE GENOMIC DNA]</scope>
    <source>
        <strain evidence="7 8">Gr42</strain>
    </source>
</reference>
<dbReference type="Pfam" id="PF02733">
    <property type="entry name" value="Dak1"/>
    <property type="match status" value="1"/>
</dbReference>
<sequence>MRKTDGSQSMKHFFNRREDIVTDALDGLLLTSGPGRLARLDTFPEIKVILRADWDHSKVAIISGGGAGHEPSHAGFVGKGMLTAAVSGEIFASPSVDAVLTAIRTVTGPRGALLIVKNYTGDRLNFGLAAERARAEGFDVEMVIVADDIAIPDIIQPRGVAGTLFVHKIAGYYAEIGTDLKTVAARAASAATDTVSLGMSLSTCSVPGQLHEDRLGANEGELGLGIHGEPGVERIALQPVADIVAAMTGRLAAKVDDSRSHALLINNLGAVPPLEMGLIANTVLSCPLARRVKLIVGPAPMMTALNMNGFSLSLIPLDDAREVALKAPVDPHAWVPAVEHRGINVIAGPQSGAVADKTAAASDDGHSRRLITALCEHLISLESELNRLDGRLGDGDTGSTVATGARSVLARIDTLPLKEPAATLASIGDILSMSMGGSSGVLLSIFFTAAAKAMADKADIAAALLAGLDRMTFYGGAGIGDRTMVDALAPALAALTSGNLAAAAKAAVAGAESTKSMKKAKAGRASYVGEEDLKGVPDPGAVAVAGAFEVAAAIAATAMA</sequence>
<evidence type="ECO:0000256" key="3">
    <source>
        <dbReference type="ARBA" id="ARBA00022777"/>
    </source>
</evidence>
<dbReference type="EMBL" id="SMBJ01000002">
    <property type="protein sequence ID" value="TCU28888.1"/>
    <property type="molecule type" value="Genomic_DNA"/>
</dbReference>
<accession>A0A4R3R1Q7</accession>
<dbReference type="GO" id="GO:0004371">
    <property type="term" value="F:glycerone kinase activity"/>
    <property type="evidence" value="ECO:0007669"/>
    <property type="project" value="InterPro"/>
</dbReference>
<dbReference type="InterPro" id="IPR004006">
    <property type="entry name" value="DhaK_dom"/>
</dbReference>
<protein>
    <submittedName>
        <fullName evidence="7">Dihydroxyacetone kinase</fullName>
    </submittedName>
</protein>
<dbReference type="Gene3D" id="3.40.50.10440">
    <property type="entry name" value="Dihydroxyacetone kinase, domain 1"/>
    <property type="match status" value="1"/>
</dbReference>
<feature type="domain" description="DhaL" evidence="5">
    <location>
        <begin position="365"/>
        <end position="553"/>
    </location>
</feature>
<dbReference type="SMART" id="SM01120">
    <property type="entry name" value="Dak2"/>
    <property type="match status" value="1"/>
</dbReference>
<dbReference type="InterPro" id="IPR004007">
    <property type="entry name" value="DhaL_dom"/>
</dbReference>
<keyword evidence="3 7" id="KW-0418">Kinase</keyword>
<dbReference type="InterPro" id="IPR036117">
    <property type="entry name" value="DhaL_dom_sf"/>
</dbReference>
<dbReference type="GO" id="GO:0005524">
    <property type="term" value="F:ATP binding"/>
    <property type="evidence" value="ECO:0007669"/>
    <property type="project" value="UniProtKB-KW"/>
</dbReference>
<dbReference type="PANTHER" id="PTHR28629">
    <property type="entry name" value="TRIOKINASE/FMN CYCLASE"/>
    <property type="match status" value="1"/>
</dbReference>
<keyword evidence="1" id="KW-0808">Transferase</keyword>
<dbReference type="PROSITE" id="PS51481">
    <property type="entry name" value="DHAK"/>
    <property type="match status" value="1"/>
</dbReference>
<dbReference type="Gene3D" id="1.25.40.340">
    <property type="match status" value="1"/>
</dbReference>
<dbReference type="GO" id="GO:0019563">
    <property type="term" value="P:glycerol catabolic process"/>
    <property type="evidence" value="ECO:0007669"/>
    <property type="project" value="TreeGrafter"/>
</dbReference>
<keyword evidence="8" id="KW-1185">Reference proteome</keyword>
<evidence type="ECO:0000256" key="2">
    <source>
        <dbReference type="ARBA" id="ARBA00022741"/>
    </source>
</evidence>
<dbReference type="Proteomes" id="UP000295547">
    <property type="component" value="Unassembled WGS sequence"/>
</dbReference>
<evidence type="ECO:0000259" key="6">
    <source>
        <dbReference type="PROSITE" id="PS51481"/>
    </source>
</evidence>
<evidence type="ECO:0000256" key="1">
    <source>
        <dbReference type="ARBA" id="ARBA00022679"/>
    </source>
</evidence>
<dbReference type="SUPFAM" id="SSF82549">
    <property type="entry name" value="DAK1/DegV-like"/>
    <property type="match status" value="1"/>
</dbReference>
<feature type="domain" description="DhaK" evidence="6">
    <location>
        <begin position="16"/>
        <end position="334"/>
    </location>
</feature>
<dbReference type="PANTHER" id="PTHR28629:SF4">
    <property type="entry name" value="TRIOKINASE_FMN CYCLASE"/>
    <property type="match status" value="1"/>
</dbReference>
<dbReference type="FunFam" id="3.40.50.10440:FF:000001">
    <property type="entry name" value="Dihydroxyacetone kinase, DhaK subunit"/>
    <property type="match status" value="1"/>
</dbReference>
<keyword evidence="4" id="KW-0067">ATP-binding</keyword>
<organism evidence="7 8">
    <name type="scientific">Rhizobium azibense</name>
    <dbReference type="NCBI Taxonomy" id="1136135"/>
    <lineage>
        <taxon>Bacteria</taxon>
        <taxon>Pseudomonadati</taxon>
        <taxon>Pseudomonadota</taxon>
        <taxon>Alphaproteobacteria</taxon>
        <taxon>Hyphomicrobiales</taxon>
        <taxon>Rhizobiaceae</taxon>
        <taxon>Rhizobium/Agrobacterium group</taxon>
        <taxon>Rhizobium</taxon>
    </lineage>
</organism>
<dbReference type="Gene3D" id="3.30.1180.20">
    <property type="entry name" value="Dihydroxyacetone kinase, domain 2"/>
    <property type="match status" value="1"/>
</dbReference>
<dbReference type="InterPro" id="IPR050861">
    <property type="entry name" value="Dihydroxyacetone_Kinase"/>
</dbReference>
<dbReference type="GO" id="GO:0005829">
    <property type="term" value="C:cytosol"/>
    <property type="evidence" value="ECO:0007669"/>
    <property type="project" value="TreeGrafter"/>
</dbReference>
<dbReference type="FunFam" id="1.25.40.340:FF:000002">
    <property type="entry name" value="Dihydroxyacetone kinase, L subunit"/>
    <property type="match status" value="1"/>
</dbReference>
<dbReference type="Pfam" id="PF02734">
    <property type="entry name" value="Dak2"/>
    <property type="match status" value="1"/>
</dbReference>
<evidence type="ECO:0000259" key="5">
    <source>
        <dbReference type="PROSITE" id="PS51480"/>
    </source>
</evidence>
<evidence type="ECO:0000313" key="7">
    <source>
        <dbReference type="EMBL" id="TCU28888.1"/>
    </source>
</evidence>
<name>A0A4R3R1Q7_9HYPH</name>
<comment type="caution">
    <text evidence="7">The sequence shown here is derived from an EMBL/GenBank/DDBJ whole genome shotgun (WGS) entry which is preliminary data.</text>
</comment>
<dbReference type="PROSITE" id="PS51480">
    <property type="entry name" value="DHAL"/>
    <property type="match status" value="1"/>
</dbReference>
<proteinExistence type="predicted"/>
<evidence type="ECO:0000313" key="8">
    <source>
        <dbReference type="Proteomes" id="UP000295547"/>
    </source>
</evidence>
<evidence type="ECO:0000256" key="4">
    <source>
        <dbReference type="ARBA" id="ARBA00022840"/>
    </source>
</evidence>
<dbReference type="SUPFAM" id="SSF101473">
    <property type="entry name" value="DhaL-like"/>
    <property type="match status" value="1"/>
</dbReference>